<feature type="domain" description="Methyltransferase type 11" evidence="2">
    <location>
        <begin position="73"/>
        <end position="169"/>
    </location>
</feature>
<dbReference type="Gene3D" id="3.40.50.150">
    <property type="entry name" value="Vaccinia Virus protein VP39"/>
    <property type="match status" value="1"/>
</dbReference>
<keyword evidence="3" id="KW-0489">Methyltransferase</keyword>
<dbReference type="EMBL" id="CABPSL010000023">
    <property type="protein sequence ID" value="VVE44356.1"/>
    <property type="molecule type" value="Genomic_DNA"/>
</dbReference>
<evidence type="ECO:0000313" key="3">
    <source>
        <dbReference type="EMBL" id="VVE44356.1"/>
    </source>
</evidence>
<dbReference type="PANTHER" id="PTHR42912">
    <property type="entry name" value="METHYLTRANSFERASE"/>
    <property type="match status" value="1"/>
</dbReference>
<dbReference type="GO" id="GO:0008757">
    <property type="term" value="F:S-adenosylmethionine-dependent methyltransferase activity"/>
    <property type="evidence" value="ECO:0007669"/>
    <property type="project" value="InterPro"/>
</dbReference>
<proteinExistence type="predicted"/>
<reference evidence="3 4" key="1">
    <citation type="submission" date="2019-08" db="EMBL/GenBank/DDBJ databases">
        <authorList>
            <person name="Peeters C."/>
        </authorList>
    </citation>
    <scope>NUCLEOTIDE SEQUENCE [LARGE SCALE GENOMIC DNA]</scope>
    <source>
        <strain evidence="3 4">LMG 31106</strain>
    </source>
</reference>
<dbReference type="SUPFAM" id="SSF53335">
    <property type="entry name" value="S-adenosyl-L-methionine-dependent methyltransferases"/>
    <property type="match status" value="1"/>
</dbReference>
<dbReference type="InterPro" id="IPR050508">
    <property type="entry name" value="Methyltransf_Superfamily"/>
</dbReference>
<dbReference type="CDD" id="cd02440">
    <property type="entry name" value="AdoMet_MTases"/>
    <property type="match status" value="1"/>
</dbReference>
<evidence type="ECO:0000259" key="2">
    <source>
        <dbReference type="Pfam" id="PF08241"/>
    </source>
</evidence>
<dbReference type="GO" id="GO:0032259">
    <property type="term" value="P:methylation"/>
    <property type="evidence" value="ECO:0007669"/>
    <property type="project" value="UniProtKB-KW"/>
</dbReference>
<dbReference type="EC" id="2.1.1.-" evidence="3"/>
<organism evidence="3 4">
    <name type="scientific">Pandoraea cepalis</name>
    <dbReference type="NCBI Taxonomy" id="2508294"/>
    <lineage>
        <taxon>Bacteria</taxon>
        <taxon>Pseudomonadati</taxon>
        <taxon>Pseudomonadota</taxon>
        <taxon>Betaproteobacteria</taxon>
        <taxon>Burkholderiales</taxon>
        <taxon>Burkholderiaceae</taxon>
        <taxon>Pandoraea</taxon>
    </lineage>
</organism>
<dbReference type="Pfam" id="PF08241">
    <property type="entry name" value="Methyltransf_11"/>
    <property type="match status" value="1"/>
</dbReference>
<dbReference type="PANTHER" id="PTHR42912:SF93">
    <property type="entry name" value="N6-ADENOSINE-METHYLTRANSFERASE TMT1A"/>
    <property type="match status" value="1"/>
</dbReference>
<dbReference type="InterPro" id="IPR029063">
    <property type="entry name" value="SAM-dependent_MTases_sf"/>
</dbReference>
<sequence length="279" mass="29622">MSETPSYPSRPGSSTAPAGAQDTHHAHHGHNAVVTGQFGPQASAYLTSANHAQGADLEQLAAIARAHPGAQVLDLGCGAGHVSFFAAPHVARVVAYDLSADMLGVVAGEAAKRGLTNIDTQLGAAESLPFADASFDLVFSRYSAHHWADVGAALREMRRVLKPGGRVVICDVASTGRPLFDTYLQAVEVLRDTSHVRNYAASEWLTMAAGAGLSVASLTPRTLDLDFKTWIARMRTPAPMQVAIRALQTAMADDVRRHFRIQDDGSFTLDTLTLELIAG</sequence>
<dbReference type="OrthoDB" id="529208at2"/>
<dbReference type="InterPro" id="IPR013216">
    <property type="entry name" value="Methyltransf_11"/>
</dbReference>
<protein>
    <submittedName>
        <fullName evidence="3">Putative methyltransferase YcgJ</fullName>
        <ecNumber evidence="3">2.1.1.-</ecNumber>
    </submittedName>
</protein>
<accession>A0A5E4Y6U0</accession>
<evidence type="ECO:0000256" key="1">
    <source>
        <dbReference type="SAM" id="MobiDB-lite"/>
    </source>
</evidence>
<evidence type="ECO:0000313" key="4">
    <source>
        <dbReference type="Proteomes" id="UP000384354"/>
    </source>
</evidence>
<feature type="compositionally biased region" description="Polar residues" evidence="1">
    <location>
        <begin position="1"/>
        <end position="16"/>
    </location>
</feature>
<dbReference type="AlphaFoldDB" id="A0A5E4Y6U0"/>
<gene>
    <name evidence="3" type="primary">ycgJ</name>
    <name evidence="3" type="ORF">PCE31106_04302</name>
</gene>
<keyword evidence="3" id="KW-0808">Transferase</keyword>
<dbReference type="Proteomes" id="UP000384354">
    <property type="component" value="Unassembled WGS sequence"/>
</dbReference>
<feature type="region of interest" description="Disordered" evidence="1">
    <location>
        <begin position="1"/>
        <end position="26"/>
    </location>
</feature>
<name>A0A5E4Y6U0_9BURK</name>